<name>A0A8H6YEW8_9AGAR</name>
<organism evidence="1 2">
    <name type="scientific">Mycena venus</name>
    <dbReference type="NCBI Taxonomy" id="2733690"/>
    <lineage>
        <taxon>Eukaryota</taxon>
        <taxon>Fungi</taxon>
        <taxon>Dikarya</taxon>
        <taxon>Basidiomycota</taxon>
        <taxon>Agaricomycotina</taxon>
        <taxon>Agaricomycetes</taxon>
        <taxon>Agaricomycetidae</taxon>
        <taxon>Agaricales</taxon>
        <taxon>Marasmiineae</taxon>
        <taxon>Mycenaceae</taxon>
        <taxon>Mycena</taxon>
    </lineage>
</organism>
<proteinExistence type="predicted"/>
<protein>
    <submittedName>
        <fullName evidence="1">Uncharacterized protein</fullName>
    </submittedName>
</protein>
<dbReference type="SUPFAM" id="SSF52047">
    <property type="entry name" value="RNI-like"/>
    <property type="match status" value="1"/>
</dbReference>
<comment type="caution">
    <text evidence="1">The sequence shown here is derived from an EMBL/GenBank/DDBJ whole genome shotgun (WGS) entry which is preliminary data.</text>
</comment>
<dbReference type="AlphaFoldDB" id="A0A8H6YEW8"/>
<dbReference type="Proteomes" id="UP000620124">
    <property type="component" value="Unassembled WGS sequence"/>
</dbReference>
<evidence type="ECO:0000313" key="1">
    <source>
        <dbReference type="EMBL" id="KAF7357902.1"/>
    </source>
</evidence>
<reference evidence="1" key="1">
    <citation type="submission" date="2020-05" db="EMBL/GenBank/DDBJ databases">
        <title>Mycena genomes resolve the evolution of fungal bioluminescence.</title>
        <authorList>
            <person name="Tsai I.J."/>
        </authorList>
    </citation>
    <scope>NUCLEOTIDE SEQUENCE</scope>
    <source>
        <strain evidence="1">CCC161011</strain>
    </source>
</reference>
<sequence length="235" mass="26253">MCQMVFDILARCPKLETCKLLVHEPADEYVADSVVDCPVLRTLEVQSVGAPIFVSGRLLSRLWLPELRDFALRGQEDHRTASTADSVVSSLAASPHLEKISIDSDAFTKSSLMDFFRGLRPSVRHLHITEPVNMWQPYLVNPMLEDDILAALGVHCPTLQELVLLNCHNVSDEGLLCFIISRKPALKRIEVKFDREKQVDILPSLQSFVADGLESSITYKDTPHTSSIFALARIA</sequence>
<dbReference type="OrthoDB" id="3042192at2759"/>
<dbReference type="SMART" id="SM00367">
    <property type="entry name" value="LRR_CC"/>
    <property type="match status" value="1"/>
</dbReference>
<evidence type="ECO:0000313" key="2">
    <source>
        <dbReference type="Proteomes" id="UP000620124"/>
    </source>
</evidence>
<accession>A0A8H6YEW8</accession>
<gene>
    <name evidence="1" type="ORF">MVEN_00836500</name>
</gene>
<keyword evidence="2" id="KW-1185">Reference proteome</keyword>
<dbReference type="InterPro" id="IPR032675">
    <property type="entry name" value="LRR_dom_sf"/>
</dbReference>
<dbReference type="Gene3D" id="3.80.10.10">
    <property type="entry name" value="Ribonuclease Inhibitor"/>
    <property type="match status" value="1"/>
</dbReference>
<dbReference type="InterPro" id="IPR006553">
    <property type="entry name" value="Leu-rich_rpt_Cys-con_subtyp"/>
</dbReference>
<dbReference type="EMBL" id="JACAZI010000006">
    <property type="protein sequence ID" value="KAF7357902.1"/>
    <property type="molecule type" value="Genomic_DNA"/>
</dbReference>